<evidence type="ECO:0000256" key="1">
    <source>
        <dbReference type="SAM" id="SignalP"/>
    </source>
</evidence>
<dbReference type="OrthoDB" id="2868629at2"/>
<dbReference type="EMBL" id="FNIG01000006">
    <property type="protein sequence ID" value="SDN64063.1"/>
    <property type="molecule type" value="Genomic_DNA"/>
</dbReference>
<sequence>MKSWKGLKKKTRIYLVCLLLLLIASCNLETKTLPDFYQKQLSNVTKIEIVDGNTGYQKSITNPQTIDDFLNNIKDVKFIPDKNQEKRDGFNYSISLYQDGNKTFSFSLIQVNGNYYHTEPDILPIVDQFYKNLDNKYD</sequence>
<feature type="chain" id="PRO_5039342480" description="Lipoprotein" evidence="1">
    <location>
        <begin position="29"/>
        <end position="138"/>
    </location>
</feature>
<dbReference type="RefSeq" id="WP_093857160.1">
    <property type="nucleotide sequence ID" value="NZ_BJVZ01000002.1"/>
</dbReference>
<proteinExistence type="predicted"/>
<evidence type="ECO:0000313" key="3">
    <source>
        <dbReference type="Proteomes" id="UP000199334"/>
    </source>
</evidence>
<reference evidence="2 3" key="1">
    <citation type="submission" date="2016-10" db="EMBL/GenBank/DDBJ databases">
        <authorList>
            <person name="de Groot N.N."/>
        </authorList>
    </citation>
    <scope>NUCLEOTIDE SEQUENCE [LARGE SCALE GENOMIC DNA]</scope>
    <source>
        <strain evidence="2 3">CGMCC 1.3442</strain>
    </source>
</reference>
<protein>
    <recommendedName>
        <fullName evidence="4">Lipoprotein</fullName>
    </recommendedName>
</protein>
<accession>A0A1H0D1L8</accession>
<evidence type="ECO:0008006" key="4">
    <source>
        <dbReference type="Google" id="ProtNLM"/>
    </source>
</evidence>
<keyword evidence="1" id="KW-0732">Signal</keyword>
<name>A0A1H0D1L8_9BACI</name>
<gene>
    <name evidence="2" type="ORF">SAMN05216498_2758</name>
</gene>
<dbReference type="PROSITE" id="PS51257">
    <property type="entry name" value="PROKAR_LIPOPROTEIN"/>
    <property type="match status" value="1"/>
</dbReference>
<keyword evidence="3" id="KW-1185">Reference proteome</keyword>
<dbReference type="AlphaFoldDB" id="A0A1H0D1L8"/>
<dbReference type="STRING" id="237069.SAMN05216498_2758"/>
<feature type="signal peptide" evidence="1">
    <location>
        <begin position="1"/>
        <end position="28"/>
    </location>
</feature>
<evidence type="ECO:0000313" key="2">
    <source>
        <dbReference type="EMBL" id="SDN64063.1"/>
    </source>
</evidence>
<organism evidence="2 3">
    <name type="scientific">Tenuibacillus multivorans</name>
    <dbReference type="NCBI Taxonomy" id="237069"/>
    <lineage>
        <taxon>Bacteria</taxon>
        <taxon>Bacillati</taxon>
        <taxon>Bacillota</taxon>
        <taxon>Bacilli</taxon>
        <taxon>Bacillales</taxon>
        <taxon>Bacillaceae</taxon>
        <taxon>Tenuibacillus</taxon>
    </lineage>
</organism>
<dbReference type="Proteomes" id="UP000199334">
    <property type="component" value="Unassembled WGS sequence"/>
</dbReference>